<dbReference type="InterPro" id="IPR029063">
    <property type="entry name" value="SAM-dependent_MTases_sf"/>
</dbReference>
<dbReference type="AlphaFoldDB" id="A0AAD5TUW4"/>
<dbReference type="GO" id="GO:0005634">
    <property type="term" value="C:nucleus"/>
    <property type="evidence" value="ECO:0007669"/>
    <property type="project" value="TreeGrafter"/>
</dbReference>
<dbReference type="Pfam" id="PF05971">
    <property type="entry name" value="Methyltransf_10"/>
    <property type="match status" value="2"/>
</dbReference>
<keyword evidence="2" id="KW-0808">Transferase</keyword>
<accession>A0AAD5TUW4</accession>
<comment type="caution">
    <text evidence="3">The sequence shown here is derived from an EMBL/GenBank/DDBJ whole genome shotgun (WGS) entry which is preliminary data.</text>
</comment>
<dbReference type="PANTHER" id="PTHR13393">
    <property type="entry name" value="SAM-DEPENDENT METHYLTRANSFERASE"/>
    <property type="match status" value="1"/>
</dbReference>
<dbReference type="GO" id="GO:0008168">
    <property type="term" value="F:methyltransferase activity"/>
    <property type="evidence" value="ECO:0007669"/>
    <property type="project" value="UniProtKB-KW"/>
</dbReference>
<dbReference type="EMBL" id="JADGJW010001039">
    <property type="protein sequence ID" value="KAJ3207671.1"/>
    <property type="molecule type" value="Genomic_DNA"/>
</dbReference>
<dbReference type="Proteomes" id="UP001211065">
    <property type="component" value="Unassembled WGS sequence"/>
</dbReference>
<evidence type="ECO:0000256" key="2">
    <source>
        <dbReference type="ARBA" id="ARBA00022679"/>
    </source>
</evidence>
<evidence type="ECO:0000313" key="3">
    <source>
        <dbReference type="EMBL" id="KAJ3207671.1"/>
    </source>
</evidence>
<dbReference type="InterPro" id="IPR010286">
    <property type="entry name" value="METTL16/RlmF"/>
</dbReference>
<dbReference type="Gene3D" id="3.40.50.150">
    <property type="entry name" value="Vaccinia Virus protein VP39"/>
    <property type="match status" value="2"/>
</dbReference>
<reference evidence="3" key="1">
    <citation type="submission" date="2020-05" db="EMBL/GenBank/DDBJ databases">
        <title>Phylogenomic resolution of chytrid fungi.</title>
        <authorList>
            <person name="Stajich J.E."/>
            <person name="Amses K."/>
            <person name="Simmons R."/>
            <person name="Seto K."/>
            <person name="Myers J."/>
            <person name="Bonds A."/>
            <person name="Quandt C.A."/>
            <person name="Barry K."/>
            <person name="Liu P."/>
            <person name="Grigoriev I."/>
            <person name="Longcore J.E."/>
            <person name="James T.Y."/>
        </authorList>
    </citation>
    <scope>NUCLEOTIDE SEQUENCE</scope>
    <source>
        <strain evidence="3">JEL0476</strain>
    </source>
</reference>
<protein>
    <submittedName>
        <fullName evidence="3">Uncharacterized protein</fullName>
    </submittedName>
</protein>
<name>A0AAD5TUW4_9FUNG</name>
<evidence type="ECO:0000256" key="1">
    <source>
        <dbReference type="ARBA" id="ARBA00022603"/>
    </source>
</evidence>
<dbReference type="PANTHER" id="PTHR13393:SF0">
    <property type="entry name" value="RNA N6-ADENOSINE-METHYLTRANSFERASE METTL16"/>
    <property type="match status" value="1"/>
</dbReference>
<gene>
    <name evidence="3" type="ORF">HK099_000217</name>
</gene>
<organism evidence="3 4">
    <name type="scientific">Clydaea vesicula</name>
    <dbReference type="NCBI Taxonomy" id="447962"/>
    <lineage>
        <taxon>Eukaryota</taxon>
        <taxon>Fungi</taxon>
        <taxon>Fungi incertae sedis</taxon>
        <taxon>Chytridiomycota</taxon>
        <taxon>Chytridiomycota incertae sedis</taxon>
        <taxon>Chytridiomycetes</taxon>
        <taxon>Lobulomycetales</taxon>
        <taxon>Lobulomycetaceae</taxon>
        <taxon>Clydaea</taxon>
    </lineage>
</organism>
<dbReference type="GO" id="GO:0070475">
    <property type="term" value="P:rRNA base methylation"/>
    <property type="evidence" value="ECO:0007669"/>
    <property type="project" value="TreeGrafter"/>
</dbReference>
<evidence type="ECO:0000313" key="4">
    <source>
        <dbReference type="Proteomes" id="UP001211065"/>
    </source>
</evidence>
<sequence>MSDLSIETFELRIEVRPNCDYTFLIENYTSLKQFIKVTRKGLILDYKDKEAIREFTYAILWANFKLRIEIPLNSLCPTIPNRLTYLYWIQEVLLEKEYAKNNAIDIRKCLMGFKFDFLCCNPPFYESQEEILSSRTLKKNEPNAICMGVETEMITTGGEFEFILKLFEESLKFKSNIRWFTSLIGKRENFFCLQNILKNENEIKLLKFSNFKIGKTVRYMIAWSFLLKSEKLVPVKKKDLNPFLKNDLNTENESNTPLQKVKKQKLK</sequence>
<keyword evidence="4" id="KW-1185">Reference proteome</keyword>
<keyword evidence="1" id="KW-0489">Methyltransferase</keyword>
<proteinExistence type="predicted"/>